<reference evidence="4" key="1">
    <citation type="submission" date="2024-06" db="EMBL/GenBank/DDBJ databases">
        <authorList>
            <person name="Fan A."/>
            <person name="Zhang F.Y."/>
            <person name="Zhang L."/>
        </authorList>
    </citation>
    <scope>NUCLEOTIDE SEQUENCE</scope>
    <source>
        <strain evidence="4">Y61</strain>
    </source>
</reference>
<gene>
    <name evidence="3" type="primary">ureF</name>
    <name evidence="4" type="ORF">ABNN70_00670</name>
</gene>
<proteinExistence type="inferred from homology"/>
<dbReference type="Pfam" id="PF01730">
    <property type="entry name" value="UreF"/>
    <property type="match status" value="1"/>
</dbReference>
<dbReference type="GO" id="GO:0016151">
    <property type="term" value="F:nickel cation binding"/>
    <property type="evidence" value="ECO:0007669"/>
    <property type="project" value="UniProtKB-UniRule"/>
</dbReference>
<dbReference type="EMBL" id="CP159510">
    <property type="protein sequence ID" value="XCJ17103.1"/>
    <property type="molecule type" value="Genomic_DNA"/>
</dbReference>
<dbReference type="InterPro" id="IPR002639">
    <property type="entry name" value="UreF"/>
</dbReference>
<dbReference type="PANTHER" id="PTHR33620">
    <property type="entry name" value="UREASE ACCESSORY PROTEIN F"/>
    <property type="match status" value="1"/>
</dbReference>
<dbReference type="AlphaFoldDB" id="A0AAU8IGG2"/>
<name>A0AAU8IGG2_9BACL</name>
<accession>A0AAU8IGG2</accession>
<dbReference type="PIRSF" id="PIRSF009467">
    <property type="entry name" value="Ureas_acces_UreF"/>
    <property type="match status" value="1"/>
</dbReference>
<comment type="subunit">
    <text evidence="3">UreD, UreF and UreG form a complex that acts as a GTP-hydrolysis-dependent molecular chaperone, activating the urease apoprotein by helping to assemble the nickel containing metallocenter of UreC. The UreE protein probably delivers the nickel.</text>
</comment>
<keyword evidence="2 3" id="KW-0143">Chaperone</keyword>
<evidence type="ECO:0000256" key="3">
    <source>
        <dbReference type="HAMAP-Rule" id="MF_01385"/>
    </source>
</evidence>
<protein>
    <recommendedName>
        <fullName evidence="3">Urease accessory protein UreF</fullName>
    </recommendedName>
</protein>
<dbReference type="InterPro" id="IPR038277">
    <property type="entry name" value="UreF_sf"/>
</dbReference>
<sequence length="253" mass="28594">MNYRFLIFARKGRFIPLFGILGIIMNNAQVLSLMQLVDSNFPIGNFSHSYGLETYIQEEKIKDRQTMSEWLSVYFGELMLKSDGLGCFLACEALKTQNDASFLKVSERLEAMALAREVREANRKIGVRFLTLGRKLFPDSLLDQFEEKIQAGQMMAHPALVFAIIGYSLDLNKFETTLAFLYSIASSLIQNAVRGIPLGQTEGQLLLQNMGKRLENLVLKMKSLSMDDLGATPPGLEIAQMRHEHLTVRIFMS</sequence>
<evidence type="ECO:0000313" key="4">
    <source>
        <dbReference type="EMBL" id="XCJ17103.1"/>
    </source>
</evidence>
<keyword evidence="1 3" id="KW-0996">Nickel insertion</keyword>
<dbReference type="PANTHER" id="PTHR33620:SF1">
    <property type="entry name" value="UREASE ACCESSORY PROTEIN F"/>
    <property type="match status" value="1"/>
</dbReference>
<dbReference type="GO" id="GO:0005737">
    <property type="term" value="C:cytoplasm"/>
    <property type="evidence" value="ECO:0007669"/>
    <property type="project" value="UniProtKB-SubCell"/>
</dbReference>
<comment type="similarity">
    <text evidence="3">Belongs to the UreF family.</text>
</comment>
<comment type="function">
    <text evidence="3">Required for maturation of urease via the functional incorporation of the urease nickel metallocenter.</text>
</comment>
<dbReference type="HAMAP" id="MF_01385">
    <property type="entry name" value="UreF"/>
    <property type="match status" value="1"/>
</dbReference>
<dbReference type="Gene3D" id="1.10.4190.10">
    <property type="entry name" value="Urease accessory protein UreF"/>
    <property type="match status" value="1"/>
</dbReference>
<dbReference type="RefSeq" id="WP_353948408.1">
    <property type="nucleotide sequence ID" value="NZ_CP159510.1"/>
</dbReference>
<evidence type="ECO:0000256" key="2">
    <source>
        <dbReference type="ARBA" id="ARBA00023186"/>
    </source>
</evidence>
<keyword evidence="3" id="KW-0963">Cytoplasm</keyword>
<organism evidence="4">
    <name type="scientific">Sporolactobacillus sp. Y61</name>
    <dbReference type="NCBI Taxonomy" id="3160863"/>
    <lineage>
        <taxon>Bacteria</taxon>
        <taxon>Bacillati</taxon>
        <taxon>Bacillota</taxon>
        <taxon>Bacilli</taxon>
        <taxon>Bacillales</taxon>
        <taxon>Sporolactobacillaceae</taxon>
        <taxon>Sporolactobacillus</taxon>
    </lineage>
</organism>
<evidence type="ECO:0000256" key="1">
    <source>
        <dbReference type="ARBA" id="ARBA00022988"/>
    </source>
</evidence>
<comment type="subcellular location">
    <subcellularLocation>
        <location evidence="3">Cytoplasm</location>
    </subcellularLocation>
</comment>